<dbReference type="PANTHER" id="PTHR21262:SF31">
    <property type="entry name" value="GTP PYROPHOSPHOKINASE"/>
    <property type="match status" value="1"/>
</dbReference>
<evidence type="ECO:0000256" key="4">
    <source>
        <dbReference type="ARBA" id="ARBA00032407"/>
    </source>
</evidence>
<proteinExistence type="predicted"/>
<evidence type="ECO:0000256" key="1">
    <source>
        <dbReference type="ARBA" id="ARBA00019852"/>
    </source>
</evidence>
<keyword evidence="2" id="KW-0378">Hydrolase</keyword>
<dbReference type="InterPro" id="IPR012676">
    <property type="entry name" value="TGS-like"/>
</dbReference>
<organism evidence="7 8">
    <name type="scientific">Psychrobacter coccoides</name>
    <dbReference type="NCBI Taxonomy" id="2818440"/>
    <lineage>
        <taxon>Bacteria</taxon>
        <taxon>Pseudomonadati</taxon>
        <taxon>Pseudomonadota</taxon>
        <taxon>Gammaproteobacteria</taxon>
        <taxon>Moraxellales</taxon>
        <taxon>Moraxellaceae</taxon>
        <taxon>Psychrobacter</taxon>
    </lineage>
</organism>
<dbReference type="EMBL" id="JAGBKM010000009">
    <property type="protein sequence ID" value="MBO1530857.1"/>
    <property type="molecule type" value="Genomic_DNA"/>
</dbReference>
<dbReference type="RefSeq" id="WP_207990989.1">
    <property type="nucleotide sequence ID" value="NZ_JAGBKM010000009.1"/>
</dbReference>
<dbReference type="PANTHER" id="PTHR21262">
    <property type="entry name" value="GUANOSINE-3',5'-BIS DIPHOSPHATE 3'-PYROPHOSPHOHYDROLASE"/>
    <property type="match status" value="1"/>
</dbReference>
<dbReference type="InterPro" id="IPR003607">
    <property type="entry name" value="HD/PDEase_dom"/>
</dbReference>
<evidence type="ECO:0000313" key="7">
    <source>
        <dbReference type="EMBL" id="MBO1530857.1"/>
    </source>
</evidence>
<evidence type="ECO:0000256" key="2">
    <source>
        <dbReference type="ARBA" id="ARBA00022801"/>
    </source>
</evidence>
<dbReference type="Pfam" id="PF02824">
    <property type="entry name" value="TGS"/>
    <property type="match status" value="1"/>
</dbReference>
<evidence type="ECO:0000259" key="6">
    <source>
        <dbReference type="PROSITE" id="PS51831"/>
    </source>
</evidence>
<dbReference type="Pfam" id="PF13328">
    <property type="entry name" value="HD_4"/>
    <property type="match status" value="1"/>
</dbReference>
<dbReference type="SUPFAM" id="SSF81271">
    <property type="entry name" value="TGS-like"/>
    <property type="match status" value="1"/>
</dbReference>
<evidence type="ECO:0000256" key="3">
    <source>
        <dbReference type="ARBA" id="ARBA00029754"/>
    </source>
</evidence>
<dbReference type="InterPro" id="IPR006674">
    <property type="entry name" value="HD_domain"/>
</dbReference>
<keyword evidence="8" id="KW-1185">Reference proteome</keyword>
<dbReference type="Gene3D" id="3.10.20.30">
    <property type="match status" value="1"/>
</dbReference>
<dbReference type="Proteomes" id="UP000664554">
    <property type="component" value="Unassembled WGS sequence"/>
</dbReference>
<dbReference type="Gene3D" id="1.10.3210.10">
    <property type="entry name" value="Hypothetical protein af1432"/>
    <property type="match status" value="1"/>
</dbReference>
<name>A0ABS3NN61_9GAMM</name>
<dbReference type="SUPFAM" id="SSF109604">
    <property type="entry name" value="HD-domain/PDEase-like"/>
    <property type="match status" value="1"/>
</dbReference>
<evidence type="ECO:0000256" key="5">
    <source>
        <dbReference type="ARBA" id="ARBA00033308"/>
    </source>
</evidence>
<reference evidence="7 8" key="1">
    <citation type="submission" date="2021-03" db="EMBL/GenBank/DDBJ databases">
        <authorList>
            <person name="Shang D.-D."/>
            <person name="Du Z.-J."/>
            <person name="Chen G.-J."/>
        </authorList>
    </citation>
    <scope>NUCLEOTIDE SEQUENCE [LARGE SCALE GENOMIC DNA]</scope>
    <source>
        <strain evidence="7 8">F1192</strain>
    </source>
</reference>
<comment type="caution">
    <text evidence="7">The sequence shown here is derived from an EMBL/GenBank/DDBJ whole genome shotgun (WGS) entry which is preliminary data.</text>
</comment>
<evidence type="ECO:0000313" key="8">
    <source>
        <dbReference type="Proteomes" id="UP000664554"/>
    </source>
</evidence>
<dbReference type="InterPro" id="IPR043519">
    <property type="entry name" value="NT_sf"/>
</dbReference>
<sequence>MSQTLPKLSHHLVDEAQYNLLRSVGYLSAADRRDIIDACKFGDIAHIKDKRKSGEPYITHPIAVAEILAGFRLDRDSIIAAILHDTVEDTEVSDDEIKQRYGKVVATLVDGVTKLKSSNHDKQQNKAATFHKILTATLADPRVLIIKLADRLHNMSTLDAVRPEKQRATAQETLDFYVPFARLMGLNDIADYIEVLCYRNLDSEMYNKLSDKLLQHGLGRNFQRESIHRYLTIVLNNLDLNGHVKVLDNRVVIYRQFFRNRGEISALLRHYAFEVVLESIEECDKLAYYLIKKYQIENSHIEDNIRRPLPGGNQSLTLIYERDNDFVKVTILTKKMQNAARLGVIGAEHASDVSRSVIQASLRNMKDLVDEETLDEDNPDFTAAVSTINELMDYLHSSKIICYSPQGRAYELPQGATALDFAYAVGPMVGNVAVGANIDGKKAKLGTVVKDGQQVEIETNRHSEPKAEWLGFVLTNKAREEILRWFKDLSTADKQHHGQQALDRALKTYQKSLDDLTDNDWQNLIEWRGVPDKGVLFEQISSGTLLPQLVVSRLFSDEVCDLQTQHSHNMTQPQQLIANATGVEVDFANCCHPIYGDPIVGHLSRHGLVVHRHKCFSLDDIRKDNPYQVIQLRWREDQAVKVNELKVPSGKNSGEIRFPAYLKLSIALTDEQISEVIYHLRQLNIGVEKVDVRSSDTVLHIIVRSRNHLAQGIRDLRSLLDFPNIIRLYQL</sequence>
<dbReference type="SUPFAM" id="SSF81301">
    <property type="entry name" value="Nucleotidyltransferase"/>
    <property type="match status" value="1"/>
</dbReference>
<accession>A0ABS3NN61</accession>
<feature type="domain" description="HD" evidence="6">
    <location>
        <begin position="57"/>
        <end position="155"/>
    </location>
</feature>
<dbReference type="InterPro" id="IPR012675">
    <property type="entry name" value="Beta-grasp_dom_sf"/>
</dbReference>
<dbReference type="PROSITE" id="PS51831">
    <property type="entry name" value="HD"/>
    <property type="match status" value="1"/>
</dbReference>
<dbReference type="SMART" id="SM00471">
    <property type="entry name" value="HDc"/>
    <property type="match status" value="1"/>
</dbReference>
<gene>
    <name evidence="7" type="ORF">J3492_06470</name>
</gene>
<protein>
    <recommendedName>
        <fullName evidence="1">GTP pyrophosphokinase</fullName>
    </recommendedName>
    <alternativeName>
        <fullName evidence="4">(p)ppGpp synthase</fullName>
    </alternativeName>
    <alternativeName>
        <fullName evidence="3">ATP:GTP 3'-pyrophosphotransferase</fullName>
    </alternativeName>
    <alternativeName>
        <fullName evidence="5">ppGpp synthase I</fullName>
    </alternativeName>
</protein>
<dbReference type="InterPro" id="IPR004095">
    <property type="entry name" value="TGS"/>
</dbReference>